<sequence length="420" mass="46959">MLWTFIRKELLLFIRNPRELFVLLVLPFLLITILGLALGGLTKSNGITIEGKLAIIENGMEQKELEDWKNSLSKTEFPGEVQQELSQAAKTLLPITTLKEEVLGDEKFQEYFKVESHDIDELAELKADKSYSAIIEVPEDYTFQMLNSMLLNEEETPTLLLHVNEGKSLSSNIIEGVLKDFQKQYTLITNLGKANLIDENFSQAINVNTTVQSVEERETVSSLSYYTVGMSVMFVLYIASNISSFSYQEKRMHVFDRILLANVSKWTYMLSIMFAGMILTFLQLSILFGLSAVIYNVTWPNWVNLFVIMVALSFAVGGIAVLLASINYRMNSETFSSFFSTVLVTIFAFLGGSFVPITNISNLLSRMGSFTPNGAGMVALLQTLQGYSLAEVGQPIWTMTIFGAVMIVIAVFSFPKRGGV</sequence>
<keyword evidence="2 5" id="KW-0812">Transmembrane</keyword>
<name>A0ABU8HIY7_9BACI</name>
<keyword evidence="4 5" id="KW-0472">Membrane</keyword>
<dbReference type="RefSeq" id="WP_336588809.1">
    <property type="nucleotide sequence ID" value="NZ_JBBAXC010000024.1"/>
</dbReference>
<dbReference type="EMBL" id="JBBAXC010000024">
    <property type="protein sequence ID" value="MEI5909366.1"/>
    <property type="molecule type" value="Genomic_DNA"/>
</dbReference>
<accession>A0ABU8HIY7</accession>
<feature type="transmembrane region" description="Helical" evidence="5">
    <location>
        <begin position="223"/>
        <end position="247"/>
    </location>
</feature>
<organism evidence="7 8">
    <name type="scientific">Bacillus spongiae</name>
    <dbReference type="NCBI Taxonomy" id="2683610"/>
    <lineage>
        <taxon>Bacteria</taxon>
        <taxon>Bacillati</taxon>
        <taxon>Bacillota</taxon>
        <taxon>Bacilli</taxon>
        <taxon>Bacillales</taxon>
        <taxon>Bacillaceae</taxon>
        <taxon>Bacillus</taxon>
    </lineage>
</organism>
<dbReference type="PANTHER" id="PTHR43027">
    <property type="entry name" value="DOXORUBICIN RESISTANCE ABC TRANSPORTER PERMEASE PROTEIN DRRC-RELATED"/>
    <property type="match status" value="1"/>
</dbReference>
<evidence type="ECO:0000256" key="2">
    <source>
        <dbReference type="ARBA" id="ARBA00022692"/>
    </source>
</evidence>
<evidence type="ECO:0000256" key="1">
    <source>
        <dbReference type="ARBA" id="ARBA00004141"/>
    </source>
</evidence>
<feature type="transmembrane region" description="Helical" evidence="5">
    <location>
        <begin position="268"/>
        <end position="295"/>
    </location>
</feature>
<comment type="subcellular location">
    <subcellularLocation>
        <location evidence="1">Membrane</location>
        <topology evidence="1">Multi-pass membrane protein</topology>
    </subcellularLocation>
</comment>
<feature type="transmembrane region" description="Helical" evidence="5">
    <location>
        <begin position="301"/>
        <end position="326"/>
    </location>
</feature>
<keyword evidence="8" id="KW-1185">Reference proteome</keyword>
<evidence type="ECO:0000313" key="7">
    <source>
        <dbReference type="EMBL" id="MEI5909366.1"/>
    </source>
</evidence>
<proteinExistence type="predicted"/>
<reference evidence="7 8" key="1">
    <citation type="journal article" date="2018" name="J. Microbiol.">
        <title>Bacillus spongiae sp. nov., isolated from sponge of Jeju Island.</title>
        <authorList>
            <person name="Lee G.E."/>
            <person name="Im W.T."/>
            <person name="Park J.S."/>
        </authorList>
    </citation>
    <scope>NUCLEOTIDE SEQUENCE [LARGE SCALE GENOMIC DNA]</scope>
    <source>
        <strain evidence="7 8">135PIL107-10</strain>
    </source>
</reference>
<evidence type="ECO:0000313" key="8">
    <source>
        <dbReference type="Proteomes" id="UP001312865"/>
    </source>
</evidence>
<evidence type="ECO:0000256" key="5">
    <source>
        <dbReference type="SAM" id="Phobius"/>
    </source>
</evidence>
<evidence type="ECO:0000256" key="3">
    <source>
        <dbReference type="ARBA" id="ARBA00022989"/>
    </source>
</evidence>
<feature type="transmembrane region" description="Helical" evidence="5">
    <location>
        <begin position="338"/>
        <end position="357"/>
    </location>
</feature>
<feature type="transmembrane region" description="Helical" evidence="5">
    <location>
        <begin position="20"/>
        <end position="41"/>
    </location>
</feature>
<feature type="domain" description="ABC-2 type transporter transmembrane" evidence="6">
    <location>
        <begin position="20"/>
        <end position="412"/>
    </location>
</feature>
<evidence type="ECO:0000259" key="6">
    <source>
        <dbReference type="Pfam" id="PF12698"/>
    </source>
</evidence>
<gene>
    <name evidence="7" type="ORF">WAK64_20210</name>
</gene>
<dbReference type="Proteomes" id="UP001312865">
    <property type="component" value="Unassembled WGS sequence"/>
</dbReference>
<dbReference type="InterPro" id="IPR013525">
    <property type="entry name" value="ABC2_TM"/>
</dbReference>
<dbReference type="PANTHER" id="PTHR43027:SF1">
    <property type="entry name" value="DOXORUBICIN RESISTANCE ABC TRANSPORTER PERMEASE PROTEIN DRRC-RELATED"/>
    <property type="match status" value="1"/>
</dbReference>
<comment type="caution">
    <text evidence="7">The sequence shown here is derived from an EMBL/GenBank/DDBJ whole genome shotgun (WGS) entry which is preliminary data.</text>
</comment>
<protein>
    <submittedName>
        <fullName evidence="7">ABC transporter permease</fullName>
    </submittedName>
</protein>
<evidence type="ECO:0000256" key="4">
    <source>
        <dbReference type="ARBA" id="ARBA00023136"/>
    </source>
</evidence>
<keyword evidence="3 5" id="KW-1133">Transmembrane helix</keyword>
<dbReference type="Pfam" id="PF12698">
    <property type="entry name" value="ABC2_membrane_3"/>
    <property type="match status" value="1"/>
</dbReference>
<feature type="transmembrane region" description="Helical" evidence="5">
    <location>
        <begin position="396"/>
        <end position="414"/>
    </location>
</feature>
<dbReference type="InterPro" id="IPR052902">
    <property type="entry name" value="ABC-2_transporter"/>
</dbReference>